<reference evidence="3 4" key="1">
    <citation type="submission" date="2020-08" db="EMBL/GenBank/DDBJ databases">
        <title>Novel species isolated from subtropical streams in China.</title>
        <authorList>
            <person name="Lu H."/>
        </authorList>
    </citation>
    <scope>NUCLEOTIDE SEQUENCE [LARGE SCALE GENOMIC DNA]</scope>
    <source>
        <strain evidence="3 4">KACC 16656</strain>
    </source>
</reference>
<dbReference type="EMBL" id="JACOFW010000015">
    <property type="protein sequence ID" value="MBC3808323.1"/>
    <property type="molecule type" value="Genomic_DNA"/>
</dbReference>
<dbReference type="SUPFAM" id="SSF56935">
    <property type="entry name" value="Porins"/>
    <property type="match status" value="1"/>
</dbReference>
<dbReference type="Pfam" id="PF13609">
    <property type="entry name" value="Porin_4"/>
    <property type="match status" value="1"/>
</dbReference>
<evidence type="ECO:0000256" key="1">
    <source>
        <dbReference type="SAM" id="SignalP"/>
    </source>
</evidence>
<sequence length="383" mass="42991">MGKLKAVGLCRAIALLGFVSITGVSQAVDFTYSGFGNLTAGKVFSATGLEVGFPDNSKWKCPCYIADYSHGSVYESRWSFKPESRLGLQGNLSFNDDFSFTGQLMARHAAGDADLAVEQAYFSYNLSPKFTLQVGRKRLPLFFYSDFQDVAFAYNWARVPPDVYGWPVVNYNGANLTYRDDISGWAVKSTVYFGQEHSKEVPIAKLSDPSRVDVEWDNMYGVDLELNRDWFTMRAAVNKSKQRRLRLGPNGLEQFSPDPAVFGKSSPQTYSSLSLNVDRDEFVVRSEFSRVNAAPARGSYRGYLIGAGYRFGNFLPMFTVSRLNAYGSTGKPEEVDRNVGISLRYQLSDNSALKFQLDRSRWDFLNGTDNTRKLATVSYDFTF</sequence>
<comment type="caution">
    <text evidence="3">The sequence shown here is derived from an EMBL/GenBank/DDBJ whole genome shotgun (WGS) entry which is preliminary data.</text>
</comment>
<proteinExistence type="predicted"/>
<feature type="chain" id="PRO_5046500466" evidence="1">
    <location>
        <begin position="28"/>
        <end position="383"/>
    </location>
</feature>
<evidence type="ECO:0000259" key="2">
    <source>
        <dbReference type="Pfam" id="PF13609"/>
    </source>
</evidence>
<protein>
    <submittedName>
        <fullName evidence="3">Porin</fullName>
    </submittedName>
</protein>
<dbReference type="Gene3D" id="2.40.160.10">
    <property type="entry name" value="Porin"/>
    <property type="match status" value="1"/>
</dbReference>
<gene>
    <name evidence="3" type="ORF">H8K52_13295</name>
</gene>
<keyword evidence="4" id="KW-1185">Reference proteome</keyword>
<evidence type="ECO:0000313" key="3">
    <source>
        <dbReference type="EMBL" id="MBC3808323.1"/>
    </source>
</evidence>
<dbReference type="Proteomes" id="UP000648257">
    <property type="component" value="Unassembled WGS sequence"/>
</dbReference>
<feature type="signal peptide" evidence="1">
    <location>
        <begin position="1"/>
        <end position="27"/>
    </location>
</feature>
<evidence type="ECO:0000313" key="4">
    <source>
        <dbReference type="Proteomes" id="UP000648257"/>
    </source>
</evidence>
<name>A0ABR6X5V0_9BURK</name>
<feature type="domain" description="Porin" evidence="2">
    <location>
        <begin position="22"/>
        <end position="361"/>
    </location>
</feature>
<organism evidence="3 4">
    <name type="scientific">Undibacterium seohonense</name>
    <dbReference type="NCBI Taxonomy" id="1344950"/>
    <lineage>
        <taxon>Bacteria</taxon>
        <taxon>Pseudomonadati</taxon>
        <taxon>Pseudomonadota</taxon>
        <taxon>Betaproteobacteria</taxon>
        <taxon>Burkholderiales</taxon>
        <taxon>Oxalobacteraceae</taxon>
        <taxon>Undibacterium</taxon>
    </lineage>
</organism>
<dbReference type="InterPro" id="IPR023614">
    <property type="entry name" value="Porin_dom_sf"/>
</dbReference>
<dbReference type="InterPro" id="IPR033900">
    <property type="entry name" value="Gram_neg_porin_domain"/>
</dbReference>
<keyword evidence="1" id="KW-0732">Signal</keyword>
<dbReference type="RefSeq" id="WP_186923399.1">
    <property type="nucleotide sequence ID" value="NZ_JACOFW010000015.1"/>
</dbReference>
<accession>A0ABR6X5V0</accession>